<dbReference type="Gene3D" id="3.30.230.10">
    <property type="match status" value="1"/>
</dbReference>
<name>T0Z099_9ZZZZ</name>
<reference evidence="2" key="2">
    <citation type="journal article" date="2014" name="ISME J.">
        <title>Microbial stratification in low pH oxic and suboxic macroscopic growths along an acid mine drainage.</title>
        <authorList>
            <person name="Mendez-Garcia C."/>
            <person name="Mesa V."/>
            <person name="Sprenger R.R."/>
            <person name="Richter M."/>
            <person name="Diez M.S."/>
            <person name="Solano J."/>
            <person name="Bargiela R."/>
            <person name="Golyshina O.V."/>
            <person name="Manteca A."/>
            <person name="Ramos J.L."/>
            <person name="Gallego J.R."/>
            <person name="Llorente I."/>
            <person name="Martins Dos Santos V.A."/>
            <person name="Jensen O.N."/>
            <person name="Pelaez A.I."/>
            <person name="Sanchez J."/>
            <person name="Ferrer M."/>
        </authorList>
    </citation>
    <scope>NUCLEOTIDE SEQUENCE</scope>
</reference>
<dbReference type="Gene3D" id="1.10.8.50">
    <property type="match status" value="1"/>
</dbReference>
<dbReference type="GO" id="GO:0006265">
    <property type="term" value="P:DNA topological change"/>
    <property type="evidence" value="ECO:0007669"/>
    <property type="project" value="InterPro"/>
</dbReference>
<dbReference type="NCBIfam" id="NF003218">
    <property type="entry name" value="PRK04184.1"/>
    <property type="match status" value="1"/>
</dbReference>
<keyword evidence="2" id="KW-0413">Isomerase</keyword>
<evidence type="ECO:0000313" key="2">
    <source>
        <dbReference type="EMBL" id="EQD41386.1"/>
    </source>
</evidence>
<feature type="domain" description="DNA topoisomerase VI subunit B transducer" evidence="1">
    <location>
        <begin position="107"/>
        <end position="274"/>
    </location>
</feature>
<dbReference type="PANTHER" id="PTHR48444:SF1">
    <property type="entry name" value="DNA TOPOISOMERASE 6 SUBUNIT B"/>
    <property type="match status" value="1"/>
</dbReference>
<accession>T0Z099</accession>
<dbReference type="InterPro" id="IPR014721">
    <property type="entry name" value="Ribsml_uS5_D2-typ_fold_subgr"/>
</dbReference>
<dbReference type="SUPFAM" id="SSF46946">
    <property type="entry name" value="S13-like H2TH domain"/>
    <property type="match status" value="1"/>
</dbReference>
<organism evidence="2">
    <name type="scientific">mine drainage metagenome</name>
    <dbReference type="NCBI Taxonomy" id="410659"/>
    <lineage>
        <taxon>unclassified sequences</taxon>
        <taxon>metagenomes</taxon>
        <taxon>ecological metagenomes</taxon>
    </lineage>
</organism>
<dbReference type="GO" id="GO:0003918">
    <property type="term" value="F:DNA topoisomerase type II (double strand cut, ATP-hydrolyzing) activity"/>
    <property type="evidence" value="ECO:0007669"/>
    <property type="project" value="InterPro"/>
</dbReference>
<dbReference type="GO" id="GO:0003677">
    <property type="term" value="F:DNA binding"/>
    <property type="evidence" value="ECO:0007669"/>
    <property type="project" value="InterPro"/>
</dbReference>
<reference evidence="2" key="1">
    <citation type="submission" date="2013-08" db="EMBL/GenBank/DDBJ databases">
        <authorList>
            <person name="Mendez C."/>
            <person name="Richter M."/>
            <person name="Ferrer M."/>
            <person name="Sanchez J."/>
        </authorList>
    </citation>
    <scope>NUCLEOTIDE SEQUENCE</scope>
</reference>
<evidence type="ECO:0000259" key="1">
    <source>
        <dbReference type="Pfam" id="PF09239"/>
    </source>
</evidence>
<dbReference type="PANTHER" id="PTHR48444">
    <property type="entry name" value="DNA TOPOISOMERASE 6 SUBUNIT B"/>
    <property type="match status" value="1"/>
</dbReference>
<dbReference type="EMBL" id="AUZY01009665">
    <property type="protein sequence ID" value="EQD41386.1"/>
    <property type="molecule type" value="Genomic_DNA"/>
</dbReference>
<protein>
    <submittedName>
        <fullName evidence="2">DNA topoisomerase 6 subunit B</fullName>
    </submittedName>
</protein>
<dbReference type="CDD" id="cd00823">
    <property type="entry name" value="TopoIIB_Trans"/>
    <property type="match status" value="1"/>
</dbReference>
<dbReference type="InterPro" id="IPR010979">
    <property type="entry name" value="Ribosomal_uS13-like_H2TH"/>
</dbReference>
<dbReference type="InterPro" id="IPR020568">
    <property type="entry name" value="Ribosomal_Su5_D2-typ_SF"/>
</dbReference>
<dbReference type="AlphaFoldDB" id="T0Z099"/>
<comment type="caution">
    <text evidence="2">The sequence shown here is derived from an EMBL/GenBank/DDBJ whole genome shotgun (WGS) entry which is preliminary data.</text>
</comment>
<proteinExistence type="predicted"/>
<dbReference type="Pfam" id="PF09239">
    <property type="entry name" value="Topo-VIb_trans"/>
    <property type="match status" value="1"/>
</dbReference>
<dbReference type="SUPFAM" id="SSF54211">
    <property type="entry name" value="Ribosomal protein S5 domain 2-like"/>
    <property type="match status" value="1"/>
</dbReference>
<gene>
    <name evidence="2" type="ORF">B1B_14576</name>
</gene>
<dbReference type="InterPro" id="IPR015320">
    <property type="entry name" value="TopoVI_B_transducer"/>
</dbReference>
<sequence length="422" mass="46139">MDLTFEDPDGKTYHFKRVIEKPSIPARPIKPYPVGLEPGEILAMAHETSAASVSTFLSGDFSRISRNSAEEICKITGIEREKKPADLSLSEIKAIRQAVGSISILPPSPDCLSPLGEEFIRKGLRNIYDDLHPSFYSKPVKRATSTYNGNPVSVEVGLVFGGDLPQDEPVRIVRYANKVPLLYQPGACATSKAVSEIDWRSYGLDQRNGAGVPFGPMILFIHVFGIRIPYTSESKEAIAPVTEISEEIKAALKTAGRSIKSFLNKREKRKKISEKFRLVSTILPEISEKAASITGEGNIPIEGVLSKVANVIFITEETAPDDNGLTVKAVVYNYTSSPRSFTLIADPPVGNLVGSQEFEILDLAPAANVSFTFKIKVEAGRYPGTDYYFKGIDPVYINGAEPLPADWNIEKINVEEVADGAE</sequence>